<dbReference type="PROSITE" id="PS50893">
    <property type="entry name" value="ABC_TRANSPORTER_2"/>
    <property type="match status" value="1"/>
</dbReference>
<dbReference type="CDD" id="cd03255">
    <property type="entry name" value="ABC_MJ0796_LolCDE_FtsE"/>
    <property type="match status" value="1"/>
</dbReference>
<comment type="caution">
    <text evidence="5">The sequence shown here is derived from an EMBL/GenBank/DDBJ whole genome shotgun (WGS) entry which is preliminary data.</text>
</comment>
<keyword evidence="3 5" id="KW-0067">ATP-binding</keyword>
<evidence type="ECO:0000259" key="4">
    <source>
        <dbReference type="PROSITE" id="PS50893"/>
    </source>
</evidence>
<feature type="domain" description="ABC transporter" evidence="4">
    <location>
        <begin position="12"/>
        <end position="235"/>
    </location>
</feature>
<proteinExistence type="predicted"/>
<keyword evidence="1" id="KW-0813">Transport</keyword>
<dbReference type="PANTHER" id="PTHR24220:SF86">
    <property type="entry name" value="ABC TRANSPORTER ABCH.1"/>
    <property type="match status" value="1"/>
</dbReference>
<evidence type="ECO:0000313" key="6">
    <source>
        <dbReference type="Proteomes" id="UP000699865"/>
    </source>
</evidence>
<dbReference type="InterPro" id="IPR003593">
    <property type="entry name" value="AAA+_ATPase"/>
</dbReference>
<dbReference type="InterPro" id="IPR015854">
    <property type="entry name" value="ABC_transpr_LolD-like"/>
</dbReference>
<sequence>MNFPDQQSQHIIFLLGITRAYPAGTTLHTILNNVSLSVPAGQSCAIVGTSGSGKSTHINIIGLLDKPTSGQVFLAGENMSLVSEDARAKVRNQVIGFVFQGFNLLPRLNVLDNVALPLLYRGFSRTIARQKAQLLLERVGLSERLYHRPADLSGGQRQRVAIARALVGEPELLLADEPTGNLDHDTAEDIVALLLSLNDKFGTTLVIVTHDEKIADRMERCIRVRDGRVAEDRYAPR</sequence>
<dbReference type="PANTHER" id="PTHR24220">
    <property type="entry name" value="IMPORT ATP-BINDING PROTEIN"/>
    <property type="match status" value="1"/>
</dbReference>
<dbReference type="InterPro" id="IPR017911">
    <property type="entry name" value="MacB-like_ATP-bd"/>
</dbReference>
<dbReference type="InterPro" id="IPR003439">
    <property type="entry name" value="ABC_transporter-like_ATP-bd"/>
</dbReference>
<dbReference type="EMBL" id="JAFMOU010000064">
    <property type="protein sequence ID" value="MBU9834560.1"/>
    <property type="molecule type" value="Genomic_DNA"/>
</dbReference>
<dbReference type="InterPro" id="IPR017871">
    <property type="entry name" value="ABC_transporter-like_CS"/>
</dbReference>
<dbReference type="GO" id="GO:0005524">
    <property type="term" value="F:ATP binding"/>
    <property type="evidence" value="ECO:0007669"/>
    <property type="project" value="UniProtKB-KW"/>
</dbReference>
<protein>
    <submittedName>
        <fullName evidence="5">ABC transporter ATP-binding protein</fullName>
    </submittedName>
</protein>
<dbReference type="Proteomes" id="UP000699865">
    <property type="component" value="Unassembled WGS sequence"/>
</dbReference>
<keyword evidence="2" id="KW-0547">Nucleotide-binding</keyword>
<dbReference type="Pfam" id="PF00005">
    <property type="entry name" value="ABC_tran"/>
    <property type="match status" value="1"/>
</dbReference>
<keyword evidence="6" id="KW-1185">Reference proteome</keyword>
<dbReference type="RefSeq" id="WP_217137936.1">
    <property type="nucleotide sequence ID" value="NZ_JAFMOU010000064.1"/>
</dbReference>
<evidence type="ECO:0000256" key="3">
    <source>
        <dbReference type="ARBA" id="ARBA00022840"/>
    </source>
</evidence>
<accession>A0ABS6KY85</accession>
<name>A0ABS6KY85_9GAMM</name>
<evidence type="ECO:0000313" key="5">
    <source>
        <dbReference type="EMBL" id="MBU9834560.1"/>
    </source>
</evidence>
<evidence type="ECO:0000256" key="2">
    <source>
        <dbReference type="ARBA" id="ARBA00022741"/>
    </source>
</evidence>
<organism evidence="5 6">
    <name type="scientific">Rahnella perminowiae</name>
    <dbReference type="NCBI Taxonomy" id="2816244"/>
    <lineage>
        <taxon>Bacteria</taxon>
        <taxon>Pseudomonadati</taxon>
        <taxon>Pseudomonadota</taxon>
        <taxon>Gammaproteobacteria</taxon>
        <taxon>Enterobacterales</taxon>
        <taxon>Yersiniaceae</taxon>
        <taxon>Rahnella</taxon>
    </lineage>
</organism>
<evidence type="ECO:0000256" key="1">
    <source>
        <dbReference type="ARBA" id="ARBA00022448"/>
    </source>
</evidence>
<gene>
    <name evidence="5" type="ORF">J1786_06980</name>
</gene>
<reference evidence="5 6" key="1">
    <citation type="submission" date="2021-03" db="EMBL/GenBank/DDBJ databases">
        <title>Five novel Rahnella species.</title>
        <authorList>
            <person name="Brady C."/>
            <person name="Asselin J."/>
            <person name="Beer S."/>
            <person name="Bruberg M.B."/>
            <person name="Crampton B."/>
            <person name="Venter S."/>
            <person name="Arnold D."/>
            <person name="Denman S."/>
        </authorList>
    </citation>
    <scope>NUCLEOTIDE SEQUENCE [LARGE SCALE GENOMIC DNA]</scope>
    <source>
        <strain evidence="5 6">L72c</strain>
    </source>
</reference>
<dbReference type="PROSITE" id="PS00211">
    <property type="entry name" value="ABC_TRANSPORTER_1"/>
    <property type="match status" value="1"/>
</dbReference>
<dbReference type="SMART" id="SM00382">
    <property type="entry name" value="AAA"/>
    <property type="match status" value="1"/>
</dbReference>